<proteinExistence type="inferred from homology"/>
<dbReference type="PANTHER" id="PTHR13421">
    <property type="entry name" value="SNRNA-ACTIVATING PROTEIN COMPLEX SUBUNIT 3"/>
    <property type="match status" value="1"/>
</dbReference>
<evidence type="ECO:0000256" key="6">
    <source>
        <dbReference type="ARBA" id="ARBA00023242"/>
    </source>
</evidence>
<keyword evidence="6" id="KW-0539">Nucleus</keyword>
<dbReference type="STRING" id="745531.A0A0C3NZM2"/>
<dbReference type="Proteomes" id="UP000053257">
    <property type="component" value="Unassembled WGS sequence"/>
</dbReference>
<comment type="similarity">
    <text evidence="2">Belongs to the SNAPC3/SRD2 family.</text>
</comment>
<evidence type="ECO:0000256" key="3">
    <source>
        <dbReference type="ARBA" id="ARBA00023015"/>
    </source>
</evidence>
<keyword evidence="5" id="KW-0804">Transcription</keyword>
<dbReference type="EMBL" id="KN840450">
    <property type="protein sequence ID" value="KIP10894.1"/>
    <property type="molecule type" value="Genomic_DNA"/>
</dbReference>
<dbReference type="GO" id="GO:0042796">
    <property type="term" value="P:snRNA transcription by RNA polymerase III"/>
    <property type="evidence" value="ECO:0007669"/>
    <property type="project" value="TreeGrafter"/>
</dbReference>
<dbReference type="InterPro" id="IPR022042">
    <property type="entry name" value="snRNA-activating_su3"/>
</dbReference>
<dbReference type="Pfam" id="PF12251">
    <property type="entry name" value="SNAPC3"/>
    <property type="match status" value="1"/>
</dbReference>
<evidence type="ECO:0000256" key="4">
    <source>
        <dbReference type="ARBA" id="ARBA00023125"/>
    </source>
</evidence>
<dbReference type="OrthoDB" id="3437960at2759"/>
<evidence type="ECO:0000313" key="8">
    <source>
        <dbReference type="Proteomes" id="UP000053257"/>
    </source>
</evidence>
<dbReference type="GO" id="GO:0042795">
    <property type="term" value="P:snRNA transcription by RNA polymerase II"/>
    <property type="evidence" value="ECO:0007669"/>
    <property type="project" value="TreeGrafter"/>
</dbReference>
<dbReference type="GO" id="GO:0019185">
    <property type="term" value="C:snRNA-activating protein complex"/>
    <property type="evidence" value="ECO:0007669"/>
    <property type="project" value="TreeGrafter"/>
</dbReference>
<keyword evidence="8" id="KW-1185">Reference proteome</keyword>
<dbReference type="GO" id="GO:0001046">
    <property type="term" value="F:core promoter sequence-specific DNA binding"/>
    <property type="evidence" value="ECO:0007669"/>
    <property type="project" value="TreeGrafter"/>
</dbReference>
<name>A0A0C3NZM2_PHLG1</name>
<dbReference type="PANTHER" id="PTHR13421:SF16">
    <property type="entry name" value="SNRNA-ACTIVATING PROTEIN COMPLEX SUBUNIT 3"/>
    <property type="match status" value="1"/>
</dbReference>
<accession>A0A0C3NZM2</accession>
<dbReference type="GO" id="GO:0001006">
    <property type="term" value="F:RNA polymerase III type 3 promoter sequence-specific DNA binding"/>
    <property type="evidence" value="ECO:0007669"/>
    <property type="project" value="TreeGrafter"/>
</dbReference>
<gene>
    <name evidence="7" type="ORF">PHLGIDRAFT_125222</name>
</gene>
<evidence type="ECO:0000256" key="2">
    <source>
        <dbReference type="ARBA" id="ARBA00010410"/>
    </source>
</evidence>
<evidence type="ECO:0000256" key="1">
    <source>
        <dbReference type="ARBA" id="ARBA00004123"/>
    </source>
</evidence>
<dbReference type="GO" id="GO:0000978">
    <property type="term" value="F:RNA polymerase II cis-regulatory region sequence-specific DNA binding"/>
    <property type="evidence" value="ECO:0007669"/>
    <property type="project" value="TreeGrafter"/>
</dbReference>
<evidence type="ECO:0000256" key="5">
    <source>
        <dbReference type="ARBA" id="ARBA00023163"/>
    </source>
</evidence>
<reference evidence="7 8" key="1">
    <citation type="journal article" date="2014" name="PLoS Genet.">
        <title>Analysis of the Phlebiopsis gigantea genome, transcriptome and secretome provides insight into its pioneer colonization strategies of wood.</title>
        <authorList>
            <person name="Hori C."/>
            <person name="Ishida T."/>
            <person name="Igarashi K."/>
            <person name="Samejima M."/>
            <person name="Suzuki H."/>
            <person name="Master E."/>
            <person name="Ferreira P."/>
            <person name="Ruiz-Duenas F.J."/>
            <person name="Held B."/>
            <person name="Canessa P."/>
            <person name="Larrondo L.F."/>
            <person name="Schmoll M."/>
            <person name="Druzhinina I.S."/>
            <person name="Kubicek C.P."/>
            <person name="Gaskell J.A."/>
            <person name="Kersten P."/>
            <person name="St John F."/>
            <person name="Glasner J."/>
            <person name="Sabat G."/>
            <person name="Splinter BonDurant S."/>
            <person name="Syed K."/>
            <person name="Yadav J."/>
            <person name="Mgbeahuruike A.C."/>
            <person name="Kovalchuk A."/>
            <person name="Asiegbu F.O."/>
            <person name="Lackner G."/>
            <person name="Hoffmeister D."/>
            <person name="Rencoret J."/>
            <person name="Gutierrez A."/>
            <person name="Sun H."/>
            <person name="Lindquist E."/>
            <person name="Barry K."/>
            <person name="Riley R."/>
            <person name="Grigoriev I.V."/>
            <person name="Henrissat B."/>
            <person name="Kues U."/>
            <person name="Berka R.M."/>
            <person name="Martinez A.T."/>
            <person name="Covert S.F."/>
            <person name="Blanchette R.A."/>
            <person name="Cullen D."/>
        </authorList>
    </citation>
    <scope>NUCLEOTIDE SEQUENCE [LARGE SCALE GENOMIC DNA]</scope>
    <source>
        <strain evidence="7 8">11061_1 CR5-6</strain>
    </source>
</reference>
<protein>
    <submittedName>
        <fullName evidence="7">Uncharacterized protein</fullName>
    </submittedName>
</protein>
<dbReference type="AlphaFoldDB" id="A0A0C3NZM2"/>
<keyword evidence="3" id="KW-0805">Transcription regulation</keyword>
<dbReference type="HOGENOM" id="CLU_027096_0_0_1"/>
<organism evidence="7 8">
    <name type="scientific">Phlebiopsis gigantea (strain 11061_1 CR5-6)</name>
    <name type="common">White-rot fungus</name>
    <name type="synonym">Peniophora gigantea</name>
    <dbReference type="NCBI Taxonomy" id="745531"/>
    <lineage>
        <taxon>Eukaryota</taxon>
        <taxon>Fungi</taxon>
        <taxon>Dikarya</taxon>
        <taxon>Basidiomycota</taxon>
        <taxon>Agaricomycotina</taxon>
        <taxon>Agaricomycetes</taxon>
        <taxon>Polyporales</taxon>
        <taxon>Phanerochaetaceae</taxon>
        <taxon>Phlebiopsis</taxon>
    </lineage>
</organism>
<dbReference type="GO" id="GO:0005634">
    <property type="term" value="C:nucleus"/>
    <property type="evidence" value="ECO:0007669"/>
    <property type="project" value="UniProtKB-SubCell"/>
</dbReference>
<comment type="subcellular location">
    <subcellularLocation>
        <location evidence="1">Nucleus</location>
    </subcellularLocation>
</comment>
<dbReference type="GO" id="GO:0003681">
    <property type="term" value="F:bent DNA binding"/>
    <property type="evidence" value="ECO:0007669"/>
    <property type="project" value="TreeGrafter"/>
</dbReference>
<keyword evidence="4" id="KW-0238">DNA-binding</keyword>
<sequence>MSGQSLATEAHFGPPSECIKISDFLHEVAALEQSSHKVFAQSADSLGDVAQNAWTALSDERRASIEAECGVQDVRKALGDVITEPRLMAHVMRSHELFTHSIYETAEVSGRKKRKRLTVEEPAEEHPQVTSLRRSLEGVRLRCWPLTLHSALFIRPPKQSDHNTLTSTKYLSLPVNTTQESANRSSEALLFVTVYDRLTWGHKLISRSSQHVLLSSHTLGDMFDSIPCTSNEMPERQPDGSWTDAPAAGGGSGAVIFLEDTAYGDGLSDKDYSDKLVECLGVLSEKKRTAVEKGRAMHDVTFRSLELRLHHPYWLCHAGNCEHFFVIEHLRAHHASDPPLSAFPLTTQITPPLLDTCRACNKAPAVSAVTGDIRLGESPFMICGPCWRWMGAPKGEDAEKVEVVPLPKHEFGWCV</sequence>
<evidence type="ECO:0000313" key="7">
    <source>
        <dbReference type="EMBL" id="KIP10894.1"/>
    </source>
</evidence>